<accession>A0A1I6VDC1</accession>
<dbReference type="Pfam" id="PF14730">
    <property type="entry name" value="DUF4468"/>
    <property type="match status" value="1"/>
</dbReference>
<feature type="signal peptide" evidence="1">
    <location>
        <begin position="1"/>
        <end position="25"/>
    </location>
</feature>
<keyword evidence="1" id="KW-0732">Signal</keyword>
<dbReference type="InterPro" id="IPR027823">
    <property type="entry name" value="DUF4468"/>
</dbReference>
<dbReference type="RefSeq" id="WP_093367148.1">
    <property type="nucleotide sequence ID" value="NZ_FOZZ01000013.1"/>
</dbReference>
<gene>
    <name evidence="3" type="ORF">SAMN05660206_1135</name>
</gene>
<feature type="domain" description="DUF4468" evidence="2">
    <location>
        <begin position="60"/>
        <end position="134"/>
    </location>
</feature>
<dbReference type="OrthoDB" id="705583at2"/>
<reference evidence="3 4" key="1">
    <citation type="submission" date="2016-10" db="EMBL/GenBank/DDBJ databases">
        <authorList>
            <person name="de Groot N.N."/>
        </authorList>
    </citation>
    <scope>NUCLEOTIDE SEQUENCE [LARGE SCALE GENOMIC DNA]</scope>
    <source>
        <strain evidence="3 4">DSM 22789</strain>
    </source>
</reference>
<evidence type="ECO:0000313" key="4">
    <source>
        <dbReference type="Proteomes" id="UP000198785"/>
    </source>
</evidence>
<dbReference type="Gene3D" id="3.30.530.80">
    <property type="match status" value="1"/>
</dbReference>
<dbReference type="STRING" id="683125.SAMN05660206_1135"/>
<feature type="chain" id="PRO_5011550554" description="DUF4468 domain-containing protein" evidence="1">
    <location>
        <begin position="26"/>
        <end position="213"/>
    </location>
</feature>
<keyword evidence="4" id="KW-1185">Reference proteome</keyword>
<protein>
    <recommendedName>
        <fullName evidence="2">DUF4468 domain-containing protein</fullName>
    </recommendedName>
</protein>
<evidence type="ECO:0000256" key="1">
    <source>
        <dbReference type="SAM" id="SignalP"/>
    </source>
</evidence>
<proteinExistence type="predicted"/>
<dbReference type="AlphaFoldDB" id="A0A1I6VDC1"/>
<organism evidence="3 4">
    <name type="scientific">Sphingobacterium wenxiniae</name>
    <dbReference type="NCBI Taxonomy" id="683125"/>
    <lineage>
        <taxon>Bacteria</taxon>
        <taxon>Pseudomonadati</taxon>
        <taxon>Bacteroidota</taxon>
        <taxon>Sphingobacteriia</taxon>
        <taxon>Sphingobacteriales</taxon>
        <taxon>Sphingobacteriaceae</taxon>
        <taxon>Sphingobacterium</taxon>
    </lineage>
</organism>
<evidence type="ECO:0000259" key="2">
    <source>
        <dbReference type="Pfam" id="PF14730"/>
    </source>
</evidence>
<dbReference type="EMBL" id="FOZZ01000013">
    <property type="protein sequence ID" value="SFT11748.1"/>
    <property type="molecule type" value="Genomic_DNA"/>
</dbReference>
<dbReference type="Proteomes" id="UP000198785">
    <property type="component" value="Unassembled WGS sequence"/>
</dbReference>
<evidence type="ECO:0000313" key="3">
    <source>
        <dbReference type="EMBL" id="SFT11748.1"/>
    </source>
</evidence>
<sequence>MKTKLVHFLLLWFMPMLVFSHSSSAQMYKPNTDQVDSVALHIPLKDGKVVYGEFIPYGGNKEQVYATLKRWFVDSFPDIHSAIQIDDQESGILVGKSVRKYSFKFGANKSDFSMFFTVAINIDANTVEMSVYNIYGSDKRRNSLQMYLEATNAMLNENINFDQYNSVERFDVDLTQSYFDYLKGKRKKYNGKAIYTMDSEVRKIFESARKVLK</sequence>
<name>A0A1I6VDC1_9SPHI</name>